<evidence type="ECO:0000259" key="4">
    <source>
        <dbReference type="PROSITE" id="PS51186"/>
    </source>
</evidence>
<dbReference type="SUPFAM" id="SSF55729">
    <property type="entry name" value="Acyl-CoA N-acyltransferases (Nat)"/>
    <property type="match status" value="1"/>
</dbReference>
<dbReference type="AlphaFoldDB" id="A0A815DYB8"/>
<organism evidence="5 6">
    <name type="scientific">Adineta steineri</name>
    <dbReference type="NCBI Taxonomy" id="433720"/>
    <lineage>
        <taxon>Eukaryota</taxon>
        <taxon>Metazoa</taxon>
        <taxon>Spiralia</taxon>
        <taxon>Gnathifera</taxon>
        <taxon>Rotifera</taxon>
        <taxon>Eurotatoria</taxon>
        <taxon>Bdelloidea</taxon>
        <taxon>Adinetida</taxon>
        <taxon>Adinetidae</taxon>
        <taxon>Adineta</taxon>
    </lineage>
</organism>
<dbReference type="Proteomes" id="UP000663860">
    <property type="component" value="Unassembled WGS sequence"/>
</dbReference>
<keyword evidence="1" id="KW-0808">Transferase</keyword>
<sequence length="456" mass="53347">MSSELHTNDDDQALAITSNKPNQYEIRPMNETDLPTVLEIEKIVWHDESWDLEFFYNFFNDPLSSCWILENTNSAQPIVGYGLQSLLHNKSSITNLTLHPSQWGRGLGGLLLRHMIKHARLSCAVRMSLEVSTSNKRAYNLYFNHGFRISKLLPQYYSEGSDAYYQWERFLSNHLPRLSTFNFNITPCSSGTNVIDQYRRPFWLNRYWYVACDETHSYLFTVPYFASTLMNHSSVPVSSNCTTLPIEQHHIFYDCVTNFTFDSDGCKLSSRYNYVKKLFLRCSYIEDNVVDLSRVQTFIVSTTEWSLYKIITLIKEAMPSVNCLTLDYAYPRVSYQCLENISLKQVKKLCLPEYGKSEGIKPFDWSQLFPCVERLHISINSKSQIKCLLNQFRNLMSGYFYVGFGHQDRNKSIQITHSWLQKQISCPKEKITKNFTYRIENRFSFSLCLWIGENSY</sequence>
<dbReference type="GO" id="GO:0016747">
    <property type="term" value="F:acyltransferase activity, transferring groups other than amino-acyl groups"/>
    <property type="evidence" value="ECO:0007669"/>
    <property type="project" value="InterPro"/>
</dbReference>
<dbReference type="PANTHER" id="PTHR43420">
    <property type="entry name" value="ACETYLTRANSFERASE"/>
    <property type="match status" value="1"/>
</dbReference>
<evidence type="ECO:0000313" key="6">
    <source>
        <dbReference type="Proteomes" id="UP000663860"/>
    </source>
</evidence>
<evidence type="ECO:0000256" key="2">
    <source>
        <dbReference type="ARBA" id="ARBA00023315"/>
    </source>
</evidence>
<accession>A0A815DYB8</accession>
<protein>
    <recommendedName>
        <fullName evidence="4">N-acetyltransferase domain-containing protein</fullName>
    </recommendedName>
</protein>
<evidence type="ECO:0000256" key="1">
    <source>
        <dbReference type="ARBA" id="ARBA00022679"/>
    </source>
</evidence>
<proteinExistence type="predicted"/>
<reference evidence="5" key="1">
    <citation type="submission" date="2021-02" db="EMBL/GenBank/DDBJ databases">
        <authorList>
            <person name="Nowell W R."/>
        </authorList>
    </citation>
    <scope>NUCLEOTIDE SEQUENCE</scope>
</reference>
<dbReference type="InterPro" id="IPR000182">
    <property type="entry name" value="GNAT_dom"/>
</dbReference>
<dbReference type="Gene3D" id="3.40.630.30">
    <property type="match status" value="1"/>
</dbReference>
<dbReference type="PANTHER" id="PTHR43420:SF12">
    <property type="entry name" value="N-ACETYLTRANSFERASE DOMAIN-CONTAINING PROTEIN"/>
    <property type="match status" value="1"/>
</dbReference>
<dbReference type="PROSITE" id="PS51186">
    <property type="entry name" value="GNAT"/>
    <property type="match status" value="1"/>
</dbReference>
<name>A0A815DYB8_9BILA</name>
<gene>
    <name evidence="5" type="ORF">IZO911_LOCUS34410</name>
</gene>
<dbReference type="InterPro" id="IPR050680">
    <property type="entry name" value="YpeA/RimI_acetyltransf"/>
</dbReference>
<dbReference type="Pfam" id="PF00583">
    <property type="entry name" value="Acetyltransf_1"/>
    <property type="match status" value="1"/>
</dbReference>
<keyword evidence="2" id="KW-0012">Acyltransferase</keyword>
<evidence type="ECO:0000256" key="3">
    <source>
        <dbReference type="SAM" id="MobiDB-lite"/>
    </source>
</evidence>
<evidence type="ECO:0000313" key="5">
    <source>
        <dbReference type="EMBL" id="CAF1307462.1"/>
    </source>
</evidence>
<comment type="caution">
    <text evidence="5">The sequence shown here is derived from an EMBL/GenBank/DDBJ whole genome shotgun (WGS) entry which is preliminary data.</text>
</comment>
<feature type="region of interest" description="Disordered" evidence="3">
    <location>
        <begin position="1"/>
        <end position="21"/>
    </location>
</feature>
<dbReference type="EMBL" id="CAJNOE010000678">
    <property type="protein sequence ID" value="CAF1307462.1"/>
    <property type="molecule type" value="Genomic_DNA"/>
</dbReference>
<dbReference type="InterPro" id="IPR016181">
    <property type="entry name" value="Acyl_CoA_acyltransferase"/>
</dbReference>
<feature type="domain" description="N-acetyltransferase" evidence="4">
    <location>
        <begin position="24"/>
        <end position="172"/>
    </location>
</feature>